<gene>
    <name evidence="1" type="ORF">FDG2_4242</name>
</gene>
<reference evidence="2" key="1">
    <citation type="submission" date="2016-02" db="EMBL/GenBank/DDBJ databases">
        <authorList>
            <person name="Wibberg D."/>
        </authorList>
    </citation>
    <scope>NUCLEOTIDE SEQUENCE [LARGE SCALE GENOMIC DNA]</scope>
</reference>
<keyword evidence="2" id="KW-1185">Reference proteome</keyword>
<evidence type="ECO:0000313" key="1">
    <source>
        <dbReference type="EMBL" id="SBW24660.1"/>
    </source>
</evidence>
<dbReference type="EMBL" id="FLUV01001775">
    <property type="protein sequence ID" value="SBW24660.1"/>
    <property type="molecule type" value="Genomic_DNA"/>
</dbReference>
<proteinExistence type="predicted"/>
<evidence type="ECO:0000313" key="2">
    <source>
        <dbReference type="Proteomes" id="UP000199013"/>
    </source>
</evidence>
<organism evidence="1 2">
    <name type="scientific">Candidatus Protofrankia californiensis</name>
    <dbReference type="NCBI Taxonomy" id="1839754"/>
    <lineage>
        <taxon>Bacteria</taxon>
        <taxon>Bacillati</taxon>
        <taxon>Actinomycetota</taxon>
        <taxon>Actinomycetes</taxon>
        <taxon>Frankiales</taxon>
        <taxon>Frankiaceae</taxon>
        <taxon>Protofrankia</taxon>
    </lineage>
</organism>
<protein>
    <submittedName>
        <fullName evidence="1">Uncharacterized protein</fullName>
    </submittedName>
</protein>
<dbReference type="Proteomes" id="UP000199013">
    <property type="component" value="Unassembled WGS sequence"/>
</dbReference>
<name>A0A1C3P4H0_9ACTN</name>
<dbReference type="AlphaFoldDB" id="A0A1C3P4H0"/>
<accession>A0A1C3P4H0</accession>
<sequence length="77" mass="8115">MARRVVGSLSGEQYLYAVVAFDGRQVKSVSEIVLAFESPAAANHFADTHGIGDYTVGPVRFSGSSAAPAVRWQGVTT</sequence>